<organism evidence="1 2">
    <name type="scientific">Plakobranchus ocellatus</name>
    <dbReference type="NCBI Taxonomy" id="259542"/>
    <lineage>
        <taxon>Eukaryota</taxon>
        <taxon>Metazoa</taxon>
        <taxon>Spiralia</taxon>
        <taxon>Lophotrochozoa</taxon>
        <taxon>Mollusca</taxon>
        <taxon>Gastropoda</taxon>
        <taxon>Heterobranchia</taxon>
        <taxon>Euthyneura</taxon>
        <taxon>Panpulmonata</taxon>
        <taxon>Sacoglossa</taxon>
        <taxon>Placobranchoidea</taxon>
        <taxon>Plakobranchidae</taxon>
        <taxon>Plakobranchus</taxon>
    </lineage>
</organism>
<dbReference type="Proteomes" id="UP000735302">
    <property type="component" value="Unassembled WGS sequence"/>
</dbReference>
<name>A0AAV4DWR5_9GAST</name>
<proteinExistence type="predicted"/>
<gene>
    <name evidence="1" type="ORF">PoB_007514400</name>
</gene>
<protein>
    <submittedName>
        <fullName evidence="1">Uncharacterized protein</fullName>
    </submittedName>
</protein>
<accession>A0AAV4DWR5</accession>
<comment type="caution">
    <text evidence="1">The sequence shown here is derived from an EMBL/GenBank/DDBJ whole genome shotgun (WGS) entry which is preliminary data.</text>
</comment>
<sequence>MSHHPYCDDSCFHSNKNKFSPIHNDNLQVKLDKDKRKNIELTFDMSKGAAIFTSGVIYAIITRILTRAQAAARLRSDGSVPCSENTNEHVYKITDIDLWNAFAEDDQLTQFQSMLNLLPKMSSEGSFMDNQRLSNLRNYKDLQENSQQLYKHGQNQLNKRRTQEQNLQLTVDLSNPFRAWHHAQKKRQSQRKDEIGLYLKERGESLSESAYWHHSFQSPNSVDVRVHDYCSTERSKSTAVTTSSFSCQSEPHIANSANTCTHTGNSSLPIACNHYRLFKHNITAATHFPNTPQKTERLLIERPKVPKFPKASKEQNCSSRVIGHDFHTLTRLIMLIGVWWLCASWIA</sequence>
<dbReference type="AlphaFoldDB" id="A0AAV4DWR5"/>
<evidence type="ECO:0000313" key="1">
    <source>
        <dbReference type="EMBL" id="GFO48639.1"/>
    </source>
</evidence>
<evidence type="ECO:0000313" key="2">
    <source>
        <dbReference type="Proteomes" id="UP000735302"/>
    </source>
</evidence>
<keyword evidence="2" id="KW-1185">Reference proteome</keyword>
<reference evidence="1 2" key="1">
    <citation type="journal article" date="2021" name="Elife">
        <title>Chloroplast acquisition without the gene transfer in kleptoplastic sea slugs, Plakobranchus ocellatus.</title>
        <authorList>
            <person name="Maeda T."/>
            <person name="Takahashi S."/>
            <person name="Yoshida T."/>
            <person name="Shimamura S."/>
            <person name="Takaki Y."/>
            <person name="Nagai Y."/>
            <person name="Toyoda A."/>
            <person name="Suzuki Y."/>
            <person name="Arimoto A."/>
            <person name="Ishii H."/>
            <person name="Satoh N."/>
            <person name="Nishiyama T."/>
            <person name="Hasebe M."/>
            <person name="Maruyama T."/>
            <person name="Minagawa J."/>
            <person name="Obokata J."/>
            <person name="Shigenobu S."/>
        </authorList>
    </citation>
    <scope>NUCLEOTIDE SEQUENCE [LARGE SCALE GENOMIC DNA]</scope>
</reference>
<dbReference type="EMBL" id="BLXT01008440">
    <property type="protein sequence ID" value="GFO48639.1"/>
    <property type="molecule type" value="Genomic_DNA"/>
</dbReference>